<name>A0ACC1TCX6_9APHY</name>
<reference evidence="1" key="1">
    <citation type="submission" date="2022-07" db="EMBL/GenBank/DDBJ databases">
        <title>Genome Sequence of Phlebia brevispora.</title>
        <authorList>
            <person name="Buettner E."/>
        </authorList>
    </citation>
    <scope>NUCLEOTIDE SEQUENCE</scope>
    <source>
        <strain evidence="1">MPL23</strain>
    </source>
</reference>
<dbReference type="EMBL" id="JANHOG010000078">
    <property type="protein sequence ID" value="KAJ3558604.1"/>
    <property type="molecule type" value="Genomic_DNA"/>
</dbReference>
<protein>
    <submittedName>
        <fullName evidence="1">Uncharacterized protein</fullName>
    </submittedName>
</protein>
<keyword evidence="2" id="KW-1185">Reference proteome</keyword>
<proteinExistence type="predicted"/>
<accession>A0ACC1TCX6</accession>
<evidence type="ECO:0000313" key="1">
    <source>
        <dbReference type="EMBL" id="KAJ3558604.1"/>
    </source>
</evidence>
<comment type="caution">
    <text evidence="1">The sequence shown here is derived from an EMBL/GenBank/DDBJ whole genome shotgun (WGS) entry which is preliminary data.</text>
</comment>
<sequence>MSTVLIPQEVLKTKKPKSRSKASDPIFRRRNYPYSCAETAYIRKLGPLQKLPRSLVPTRQSPCPPTMHFALVITDAAKELLLKKAEENGETYYDYKLVFPPDFDPDEPLLHPPTREKDCINETFTMDFAASYILKELGIRLAVEQYIDRIAAPTGHLTFGFTLCTNYEMDQLPTLDEIEKVRSYLGIEFPARWYPNGSRFEWVN</sequence>
<gene>
    <name evidence="1" type="ORF">NM688_g827</name>
</gene>
<dbReference type="Proteomes" id="UP001148662">
    <property type="component" value="Unassembled WGS sequence"/>
</dbReference>
<organism evidence="1 2">
    <name type="scientific">Phlebia brevispora</name>
    <dbReference type="NCBI Taxonomy" id="194682"/>
    <lineage>
        <taxon>Eukaryota</taxon>
        <taxon>Fungi</taxon>
        <taxon>Dikarya</taxon>
        <taxon>Basidiomycota</taxon>
        <taxon>Agaricomycotina</taxon>
        <taxon>Agaricomycetes</taxon>
        <taxon>Polyporales</taxon>
        <taxon>Meruliaceae</taxon>
        <taxon>Phlebia</taxon>
    </lineage>
</organism>
<evidence type="ECO:0000313" key="2">
    <source>
        <dbReference type="Proteomes" id="UP001148662"/>
    </source>
</evidence>